<proteinExistence type="predicted"/>
<keyword evidence="4 5" id="KW-0472">Membrane</keyword>
<feature type="transmembrane region" description="Helical" evidence="5">
    <location>
        <begin position="128"/>
        <end position="146"/>
    </location>
</feature>
<evidence type="ECO:0000256" key="5">
    <source>
        <dbReference type="SAM" id="Phobius"/>
    </source>
</evidence>
<evidence type="ECO:0000259" key="6">
    <source>
        <dbReference type="Pfam" id="PF07291"/>
    </source>
</evidence>
<feature type="transmembrane region" description="Helical" evidence="5">
    <location>
        <begin position="56"/>
        <end position="76"/>
    </location>
</feature>
<evidence type="ECO:0000256" key="2">
    <source>
        <dbReference type="ARBA" id="ARBA00022692"/>
    </source>
</evidence>
<feature type="transmembrane region" description="Helical" evidence="5">
    <location>
        <begin position="88"/>
        <end position="108"/>
    </location>
</feature>
<comment type="subcellular location">
    <subcellularLocation>
        <location evidence="1">Membrane</location>
        <topology evidence="1">Multi-pass membrane protein</topology>
    </subcellularLocation>
</comment>
<protein>
    <recommendedName>
        <fullName evidence="6">Methylamine utilisation protein MauE domain-containing protein</fullName>
    </recommendedName>
</protein>
<dbReference type="EMBL" id="CP119313">
    <property type="protein sequence ID" value="WEK21643.1"/>
    <property type="molecule type" value="Genomic_DNA"/>
</dbReference>
<gene>
    <name evidence="7" type="ORF">P0Y49_10895</name>
</gene>
<dbReference type="AlphaFoldDB" id="A0AAJ5WCQ2"/>
<evidence type="ECO:0000256" key="3">
    <source>
        <dbReference type="ARBA" id="ARBA00022989"/>
    </source>
</evidence>
<keyword evidence="2 5" id="KW-0812">Transmembrane</keyword>
<dbReference type="GO" id="GO:0030416">
    <property type="term" value="P:methylamine metabolic process"/>
    <property type="evidence" value="ECO:0007669"/>
    <property type="project" value="InterPro"/>
</dbReference>
<feature type="domain" description="Methylamine utilisation protein MauE" evidence="6">
    <location>
        <begin position="16"/>
        <end position="143"/>
    </location>
</feature>
<evidence type="ECO:0000313" key="7">
    <source>
        <dbReference type="EMBL" id="WEK21643.1"/>
    </source>
</evidence>
<sequence length="158" mass="17938">MKKDIETLNLKRKLELLVAILTVFLILFWLYAAGTQISDFNKFKGEMNNQVFSNRISRLLAYLIPSSEIIIATLLVNRPTRLIGMKMSLLLTLTFSTYIILALLNVYSRMPCNCAGLMGSNSTWVANLILNLIVTVVAVTGLIINLKMKERRTKVWIQ</sequence>
<dbReference type="InterPro" id="IPR009908">
    <property type="entry name" value="Methylamine_util_MauE"/>
</dbReference>
<keyword evidence="3 5" id="KW-1133">Transmembrane helix</keyword>
<accession>A0AAJ5WCQ2</accession>
<dbReference type="Proteomes" id="UP001214530">
    <property type="component" value="Chromosome"/>
</dbReference>
<evidence type="ECO:0000256" key="4">
    <source>
        <dbReference type="ARBA" id="ARBA00023136"/>
    </source>
</evidence>
<dbReference type="GO" id="GO:0016020">
    <property type="term" value="C:membrane"/>
    <property type="evidence" value="ECO:0007669"/>
    <property type="project" value="UniProtKB-SubCell"/>
</dbReference>
<organism evidence="7 8">
    <name type="scientific">Candidatus Pedobacter colombiensis</name>
    <dbReference type="NCBI Taxonomy" id="3121371"/>
    <lineage>
        <taxon>Bacteria</taxon>
        <taxon>Pseudomonadati</taxon>
        <taxon>Bacteroidota</taxon>
        <taxon>Sphingobacteriia</taxon>
        <taxon>Sphingobacteriales</taxon>
        <taxon>Sphingobacteriaceae</taxon>
        <taxon>Pedobacter</taxon>
    </lineage>
</organism>
<dbReference type="Pfam" id="PF07291">
    <property type="entry name" value="MauE"/>
    <property type="match status" value="1"/>
</dbReference>
<reference evidence="7" key="1">
    <citation type="submission" date="2023-03" db="EMBL/GenBank/DDBJ databases">
        <title>Andean soil-derived lignocellulolytic bacterial consortium as a source of novel taxa and putative plastic-active enzymes.</title>
        <authorList>
            <person name="Diaz-Garcia L."/>
            <person name="Chuvochina M."/>
            <person name="Feuerriegel G."/>
            <person name="Bunk B."/>
            <person name="Sproer C."/>
            <person name="Streit W.R."/>
            <person name="Rodriguez L.M."/>
            <person name="Overmann J."/>
            <person name="Jimenez D.J."/>
        </authorList>
    </citation>
    <scope>NUCLEOTIDE SEQUENCE</scope>
    <source>
        <strain evidence="7">MAG 3858</strain>
    </source>
</reference>
<evidence type="ECO:0000313" key="8">
    <source>
        <dbReference type="Proteomes" id="UP001214530"/>
    </source>
</evidence>
<evidence type="ECO:0000256" key="1">
    <source>
        <dbReference type="ARBA" id="ARBA00004141"/>
    </source>
</evidence>
<name>A0AAJ5WCQ2_9SPHI</name>